<dbReference type="InterPro" id="IPR016167">
    <property type="entry name" value="FAD-bd_PCMH_sub1"/>
</dbReference>
<proteinExistence type="inferred from homology"/>
<accession>A0A096FF62</accession>
<comment type="similarity">
    <text evidence="2">Belongs to the FAD-binding oxidoreductase/transferase type 4 family.</text>
</comment>
<evidence type="ECO:0000313" key="7">
    <source>
        <dbReference type="Proteomes" id="UP000029553"/>
    </source>
</evidence>
<gene>
    <name evidence="6" type="ORF">P353_15350</name>
</gene>
<evidence type="ECO:0000313" key="6">
    <source>
        <dbReference type="EMBL" id="KGH28569.1"/>
    </source>
</evidence>
<reference evidence="6 7" key="1">
    <citation type="submission" date="2013-09" db="EMBL/GenBank/DDBJ databases">
        <title>High correlation between genotypes and phenotypes of environmental bacteria Comamonas testosteroni strains.</title>
        <authorList>
            <person name="Liu L."/>
            <person name="Zhu W."/>
            <person name="Xia X."/>
            <person name="Xu B."/>
            <person name="Luo M."/>
            <person name="Wang G."/>
        </authorList>
    </citation>
    <scope>NUCLEOTIDE SEQUENCE [LARGE SCALE GENOMIC DNA]</scope>
    <source>
        <strain evidence="6 7">JL40</strain>
    </source>
</reference>
<dbReference type="Pfam" id="PF01565">
    <property type="entry name" value="FAD_binding_4"/>
    <property type="match status" value="1"/>
</dbReference>
<dbReference type="InterPro" id="IPR036318">
    <property type="entry name" value="FAD-bd_PCMH-like_sf"/>
</dbReference>
<comment type="caution">
    <text evidence="6">The sequence shown here is derived from an EMBL/GenBank/DDBJ whole genome shotgun (WGS) entry which is preliminary data.</text>
</comment>
<dbReference type="InterPro" id="IPR016169">
    <property type="entry name" value="FAD-bd_PCMH_sub2"/>
</dbReference>
<dbReference type="RefSeq" id="WP_052084871.1">
    <property type="nucleotide sequence ID" value="NZ_AWOR01000049.1"/>
</dbReference>
<dbReference type="AlphaFoldDB" id="A0A096FF62"/>
<dbReference type="PROSITE" id="PS51387">
    <property type="entry name" value="FAD_PCMH"/>
    <property type="match status" value="1"/>
</dbReference>
<evidence type="ECO:0000256" key="2">
    <source>
        <dbReference type="ARBA" id="ARBA00008000"/>
    </source>
</evidence>
<dbReference type="EMBL" id="AWOR01000049">
    <property type="protein sequence ID" value="KGH28569.1"/>
    <property type="molecule type" value="Genomic_DNA"/>
</dbReference>
<dbReference type="Pfam" id="PF02913">
    <property type="entry name" value="FAD-oxidase_C"/>
    <property type="match status" value="1"/>
</dbReference>
<dbReference type="Gene3D" id="3.30.43.10">
    <property type="entry name" value="Uridine Diphospho-n-acetylenolpyruvylglucosamine Reductase, domain 2"/>
    <property type="match status" value="1"/>
</dbReference>
<name>A0A096FF62_COMTE</name>
<evidence type="ECO:0000256" key="3">
    <source>
        <dbReference type="ARBA" id="ARBA00022630"/>
    </source>
</evidence>
<dbReference type="SUPFAM" id="SSF56176">
    <property type="entry name" value="FAD-binding/transporter-associated domain-like"/>
    <property type="match status" value="1"/>
</dbReference>
<dbReference type="SUPFAM" id="SSF55103">
    <property type="entry name" value="FAD-linked oxidases, C-terminal domain"/>
    <property type="match status" value="1"/>
</dbReference>
<dbReference type="InterPro" id="IPR051264">
    <property type="entry name" value="FAD-oxidored/transferase_4"/>
</dbReference>
<comment type="cofactor">
    <cofactor evidence="1">
        <name>FAD</name>
        <dbReference type="ChEBI" id="CHEBI:57692"/>
    </cofactor>
</comment>
<organism evidence="6 7">
    <name type="scientific">Comamonas testosteroni</name>
    <name type="common">Pseudomonas testosteroni</name>
    <dbReference type="NCBI Taxonomy" id="285"/>
    <lineage>
        <taxon>Bacteria</taxon>
        <taxon>Pseudomonadati</taxon>
        <taxon>Pseudomonadota</taxon>
        <taxon>Betaproteobacteria</taxon>
        <taxon>Burkholderiales</taxon>
        <taxon>Comamonadaceae</taxon>
        <taxon>Comamonas</taxon>
    </lineage>
</organism>
<dbReference type="InterPro" id="IPR016171">
    <property type="entry name" value="Vanillyl_alc_oxidase_C-sub2"/>
</dbReference>
<evidence type="ECO:0000259" key="5">
    <source>
        <dbReference type="PROSITE" id="PS51387"/>
    </source>
</evidence>
<feature type="domain" description="FAD-binding PCMH-type" evidence="5">
    <location>
        <begin position="34"/>
        <end position="215"/>
    </location>
</feature>
<sequence>MSTLIDQLRAALGTDQVLTGTDAAGYLTDQHGRLTGRALAVVRPADTAQVAEVVRLCRAQRTPIVPQGGNTGLMGGATPDASGQAVLLSLGRLNRVRAIDTDNDTLTVEAGAVLAQVQQAARDAGRLFPLSLGSEGSCTIGGNLSTNAGGTQVLRYGNTRELVLGLEVVTAEGEIWHGLRGLRKDNTGYALRDLYVGSEGTLGIITAATLKLHPLPQAQHTALLAFGCIRNAVAFLSAARAGFGASLTAFELLSDTAVGLIARHVPEQPLPLAPGTPWYALVELSDSEGEAHARQRFEAVVSQAFEDGLVHDAAIAESLQQSQALWRLRDEALGLAQKRDGGNIKHDVSVPISRIPDFLAATAAALQAQFPGVRPVAFGHLGDGNLHYNVSHSPDNTVAALFAQEDAIHAVVHDCVHAHSGSISAEHGVGQTKRDLLPLYKSTVELELMRRLKAAFDPLGLLNPGKVLANTIPSSFPSLAAPAAPVCSAAERSLP</sequence>
<dbReference type="InterPro" id="IPR016164">
    <property type="entry name" value="FAD-linked_Oxase-like_C"/>
</dbReference>
<keyword evidence="4" id="KW-0274">FAD</keyword>
<dbReference type="Gene3D" id="3.30.70.2190">
    <property type="match status" value="1"/>
</dbReference>
<dbReference type="Gene3D" id="1.10.45.10">
    <property type="entry name" value="Vanillyl-alcohol Oxidase, Chain A, domain 4"/>
    <property type="match status" value="1"/>
</dbReference>
<dbReference type="PANTHER" id="PTHR43716">
    <property type="entry name" value="D-2-HYDROXYGLUTARATE DEHYDROGENASE, MITOCHONDRIAL"/>
    <property type="match status" value="1"/>
</dbReference>
<dbReference type="GO" id="GO:0071949">
    <property type="term" value="F:FAD binding"/>
    <property type="evidence" value="ECO:0007669"/>
    <property type="project" value="InterPro"/>
</dbReference>
<dbReference type="Gene3D" id="3.30.465.10">
    <property type="match status" value="1"/>
</dbReference>
<dbReference type="InterPro" id="IPR004113">
    <property type="entry name" value="FAD-bd_oxidored_4_C"/>
</dbReference>
<dbReference type="Gene3D" id="3.30.70.2740">
    <property type="match status" value="1"/>
</dbReference>
<dbReference type="InterPro" id="IPR016166">
    <property type="entry name" value="FAD-bd_PCMH"/>
</dbReference>
<protein>
    <submittedName>
        <fullName evidence="6">D-2-hydroxyacid dehydrogenase</fullName>
    </submittedName>
</protein>
<keyword evidence="3" id="KW-0285">Flavoprotein</keyword>
<dbReference type="GO" id="GO:0003824">
    <property type="term" value="F:catalytic activity"/>
    <property type="evidence" value="ECO:0007669"/>
    <property type="project" value="InterPro"/>
</dbReference>
<dbReference type="FunFam" id="1.10.45.10:FF:000001">
    <property type="entry name" value="D-lactate dehydrogenase mitochondrial"/>
    <property type="match status" value="1"/>
</dbReference>
<evidence type="ECO:0000256" key="1">
    <source>
        <dbReference type="ARBA" id="ARBA00001974"/>
    </source>
</evidence>
<dbReference type="GO" id="GO:0022904">
    <property type="term" value="P:respiratory electron transport chain"/>
    <property type="evidence" value="ECO:0007669"/>
    <property type="project" value="TreeGrafter"/>
</dbReference>
<evidence type="ECO:0000256" key="4">
    <source>
        <dbReference type="ARBA" id="ARBA00022827"/>
    </source>
</evidence>
<dbReference type="InterPro" id="IPR006094">
    <property type="entry name" value="Oxid_FAD_bind_N"/>
</dbReference>
<dbReference type="Proteomes" id="UP000029553">
    <property type="component" value="Unassembled WGS sequence"/>
</dbReference>
<dbReference type="PANTHER" id="PTHR43716:SF2">
    <property type="entry name" value="BLL6224 PROTEIN"/>
    <property type="match status" value="1"/>
</dbReference>